<protein>
    <recommendedName>
        <fullName evidence="4 9">Heme exporter protein C</fullName>
    </recommendedName>
    <alternativeName>
        <fullName evidence="9">Cytochrome c-type biogenesis protein</fullName>
    </alternativeName>
</protein>
<proteinExistence type="inferred from homology"/>
<feature type="domain" description="Cytochrome c assembly protein" evidence="10">
    <location>
        <begin position="12"/>
        <end position="179"/>
    </location>
</feature>
<dbReference type="OrthoDB" id="9778550at2"/>
<dbReference type="Pfam" id="PF01578">
    <property type="entry name" value="Cytochrom_C_asm"/>
    <property type="match status" value="1"/>
</dbReference>
<feature type="transmembrane region" description="Helical" evidence="9">
    <location>
        <begin position="97"/>
        <end position="116"/>
    </location>
</feature>
<evidence type="ECO:0000256" key="6">
    <source>
        <dbReference type="ARBA" id="ARBA00022748"/>
    </source>
</evidence>
<evidence type="ECO:0000256" key="7">
    <source>
        <dbReference type="ARBA" id="ARBA00022989"/>
    </source>
</evidence>
<comment type="similarity">
    <text evidence="3 9">Belongs to the CcmC/CycZ/HelC family.</text>
</comment>
<dbReference type="InterPro" id="IPR002541">
    <property type="entry name" value="Cyt_c_assembly"/>
</dbReference>
<evidence type="ECO:0000313" key="11">
    <source>
        <dbReference type="EMBL" id="CPR17083.1"/>
    </source>
</evidence>
<keyword evidence="9" id="KW-0813">Transport</keyword>
<keyword evidence="6 9" id="KW-0201">Cytochrome c-type biogenesis</keyword>
<dbReference type="EMBL" id="LN829119">
    <property type="protein sequence ID" value="CPR17083.1"/>
    <property type="molecule type" value="Genomic_DNA"/>
</dbReference>
<sequence length="267" mass="29369">MQTQSFTQRFANPTRFMAFSGALMPWLAGLSVLVIAYALYRGFTAPPDYQQGKTIYIMYIHVPAAWLGMMGYALIAASSFGLLVFRHPLADVSAKTAAPIGAAFTLLALITGSLWGKPMWGTYWVWDARLTSVLILFFLYLGLIALRSSIEDEPLAAKLTAVLALVGVIILPFIKISVEGLDIPSLGISIPAWNTLHQPSSVFRSDGPKIHISQLVPLLISAIGFTLLFFTMHLKAMRNEILRRRVKSLRLAEVDRARASETTVAAE</sequence>
<dbReference type="KEGG" id="fil:BN1229_v1_1095"/>
<evidence type="ECO:0000259" key="10">
    <source>
        <dbReference type="Pfam" id="PF01578"/>
    </source>
</evidence>
<dbReference type="PANTHER" id="PTHR30071:SF1">
    <property type="entry name" value="CYTOCHROME B_B6 PROTEIN-RELATED"/>
    <property type="match status" value="1"/>
</dbReference>
<dbReference type="GO" id="GO:0017004">
    <property type="term" value="P:cytochrome complex assembly"/>
    <property type="evidence" value="ECO:0007669"/>
    <property type="project" value="UniProtKB-KW"/>
</dbReference>
<evidence type="ECO:0000256" key="3">
    <source>
        <dbReference type="ARBA" id="ARBA00005840"/>
    </source>
</evidence>
<keyword evidence="5 9" id="KW-0812">Transmembrane</keyword>
<gene>
    <name evidence="9 11" type="primary">ccmC</name>
    <name evidence="11" type="ORF">YBN1229_v1_1096</name>
</gene>
<dbReference type="GO" id="GO:0005886">
    <property type="term" value="C:plasma membrane"/>
    <property type="evidence" value="ECO:0007669"/>
    <property type="project" value="UniProtKB-SubCell"/>
</dbReference>
<dbReference type="GO" id="GO:0020037">
    <property type="term" value="F:heme binding"/>
    <property type="evidence" value="ECO:0007669"/>
    <property type="project" value="InterPro"/>
</dbReference>
<dbReference type="NCBIfam" id="TIGR01191">
    <property type="entry name" value="ccmC"/>
    <property type="match status" value="1"/>
</dbReference>
<feature type="transmembrane region" description="Helical" evidence="9">
    <location>
        <begin position="16"/>
        <end position="40"/>
    </location>
</feature>
<name>A0A0D6JD63_9HYPH</name>
<dbReference type="InterPro" id="IPR003557">
    <property type="entry name" value="Cyt_c_biogenesis_CcmC"/>
</dbReference>
<dbReference type="AlphaFoldDB" id="A0A0D6JD63"/>
<evidence type="ECO:0000256" key="1">
    <source>
        <dbReference type="ARBA" id="ARBA00002442"/>
    </source>
</evidence>
<keyword evidence="9" id="KW-1003">Cell membrane</keyword>
<evidence type="ECO:0000256" key="4">
    <source>
        <dbReference type="ARBA" id="ARBA00016463"/>
    </source>
</evidence>
<accession>A0A0D6JD63</accession>
<comment type="subcellular location">
    <subcellularLocation>
        <location evidence="9">Cell inner membrane</location>
    </subcellularLocation>
    <subcellularLocation>
        <location evidence="2">Membrane</location>
        <topology evidence="2">Multi-pass membrane protein</topology>
    </subcellularLocation>
</comment>
<keyword evidence="12" id="KW-1185">Reference proteome</keyword>
<comment type="function">
    <text evidence="1 9">Required for the export of heme to the periplasm for the biogenesis of c-type cytochromes.</text>
</comment>
<evidence type="ECO:0000256" key="9">
    <source>
        <dbReference type="RuleBase" id="RU364092"/>
    </source>
</evidence>
<keyword evidence="9" id="KW-0997">Cell inner membrane</keyword>
<evidence type="ECO:0000256" key="5">
    <source>
        <dbReference type="ARBA" id="ARBA00022692"/>
    </source>
</evidence>
<organism evidence="11 12">
    <name type="scientific">Candidatus Filomicrobium marinum</name>
    <dbReference type="NCBI Taxonomy" id="1608628"/>
    <lineage>
        <taxon>Bacteria</taxon>
        <taxon>Pseudomonadati</taxon>
        <taxon>Pseudomonadota</taxon>
        <taxon>Alphaproteobacteria</taxon>
        <taxon>Hyphomicrobiales</taxon>
        <taxon>Hyphomicrobiaceae</taxon>
        <taxon>Filomicrobium</taxon>
    </lineage>
</organism>
<dbReference type="RefSeq" id="WP_046477181.1">
    <property type="nucleotide sequence ID" value="NZ_LN829118.1"/>
</dbReference>
<reference evidence="12" key="1">
    <citation type="submission" date="2015-02" db="EMBL/GenBank/DDBJ databases">
        <authorList>
            <person name="Chooi Y.-H."/>
        </authorList>
    </citation>
    <scope>NUCLEOTIDE SEQUENCE [LARGE SCALE GENOMIC DNA]</scope>
    <source>
        <strain evidence="12">strain Y</strain>
    </source>
</reference>
<dbReference type="PANTHER" id="PTHR30071">
    <property type="entry name" value="HEME EXPORTER PROTEIN C"/>
    <property type="match status" value="1"/>
</dbReference>
<evidence type="ECO:0000256" key="2">
    <source>
        <dbReference type="ARBA" id="ARBA00004141"/>
    </source>
</evidence>
<dbReference type="InterPro" id="IPR045062">
    <property type="entry name" value="Cyt_c_biogenesis_CcsA/CcmC"/>
</dbReference>
<dbReference type="GO" id="GO:0015232">
    <property type="term" value="F:heme transmembrane transporter activity"/>
    <property type="evidence" value="ECO:0007669"/>
    <property type="project" value="InterPro"/>
</dbReference>
<dbReference type="PRINTS" id="PR01386">
    <property type="entry name" value="CCMCBIOGNSIS"/>
</dbReference>
<evidence type="ECO:0000256" key="8">
    <source>
        <dbReference type="ARBA" id="ARBA00023136"/>
    </source>
</evidence>
<dbReference type="Proteomes" id="UP000033187">
    <property type="component" value="Chromosome 1"/>
</dbReference>
<feature type="transmembrane region" description="Helical" evidence="9">
    <location>
        <begin position="215"/>
        <end position="234"/>
    </location>
</feature>
<keyword evidence="8 9" id="KW-0472">Membrane</keyword>
<evidence type="ECO:0000313" key="12">
    <source>
        <dbReference type="Proteomes" id="UP000033187"/>
    </source>
</evidence>
<feature type="transmembrane region" description="Helical" evidence="9">
    <location>
        <begin position="60"/>
        <end position="85"/>
    </location>
</feature>
<feature type="transmembrane region" description="Helical" evidence="9">
    <location>
        <begin position="128"/>
        <end position="146"/>
    </location>
</feature>
<feature type="transmembrane region" description="Helical" evidence="9">
    <location>
        <begin position="155"/>
        <end position="174"/>
    </location>
</feature>
<keyword evidence="7 9" id="KW-1133">Transmembrane helix</keyword>
<dbReference type="KEGG" id="fiy:BN1229_v1_1096"/>